<feature type="region of interest" description="Disordered" evidence="1">
    <location>
        <begin position="1"/>
        <end position="30"/>
    </location>
</feature>
<comment type="caution">
    <text evidence="2">The sequence shown here is derived from an EMBL/GenBank/DDBJ whole genome shotgun (WGS) entry which is preliminary data.</text>
</comment>
<gene>
    <name evidence="2" type="ORF">AZE42_08376</name>
</gene>
<organism evidence="2 3">
    <name type="scientific">Rhizopogon vesiculosus</name>
    <dbReference type="NCBI Taxonomy" id="180088"/>
    <lineage>
        <taxon>Eukaryota</taxon>
        <taxon>Fungi</taxon>
        <taxon>Dikarya</taxon>
        <taxon>Basidiomycota</taxon>
        <taxon>Agaricomycotina</taxon>
        <taxon>Agaricomycetes</taxon>
        <taxon>Agaricomycetidae</taxon>
        <taxon>Boletales</taxon>
        <taxon>Suillineae</taxon>
        <taxon>Rhizopogonaceae</taxon>
        <taxon>Rhizopogon</taxon>
    </lineage>
</organism>
<dbReference type="Proteomes" id="UP000183567">
    <property type="component" value="Unassembled WGS sequence"/>
</dbReference>
<dbReference type="EMBL" id="LVVM01002656">
    <property type="protein sequence ID" value="OJA16320.1"/>
    <property type="molecule type" value="Genomic_DNA"/>
</dbReference>
<proteinExistence type="predicted"/>
<accession>A0A1J8QSA0</accession>
<protein>
    <submittedName>
        <fullName evidence="2">Uncharacterized protein</fullName>
    </submittedName>
</protein>
<dbReference type="OrthoDB" id="10494692at2759"/>
<evidence type="ECO:0000256" key="1">
    <source>
        <dbReference type="SAM" id="MobiDB-lite"/>
    </source>
</evidence>
<sequence>MVKTKKGSGTSKRYKGIPSSGEFHSLQQHV</sequence>
<keyword evidence="3" id="KW-1185">Reference proteome</keyword>
<evidence type="ECO:0000313" key="2">
    <source>
        <dbReference type="EMBL" id="OJA16320.1"/>
    </source>
</evidence>
<name>A0A1J8QSA0_9AGAM</name>
<reference evidence="2 3" key="1">
    <citation type="submission" date="2016-03" db="EMBL/GenBank/DDBJ databases">
        <title>Comparative genomics of the ectomycorrhizal sister species Rhizopogon vinicolor and Rhizopogon vesiculosus (Basidiomycota: Boletales) reveals a divergence of the mating type B locus.</title>
        <authorList>
            <person name="Mujic A.B."/>
            <person name="Kuo A."/>
            <person name="Tritt A."/>
            <person name="Lipzen A."/>
            <person name="Chen C."/>
            <person name="Johnson J."/>
            <person name="Sharma A."/>
            <person name="Barry K."/>
            <person name="Grigoriev I.V."/>
            <person name="Spatafora J.W."/>
        </authorList>
    </citation>
    <scope>NUCLEOTIDE SEQUENCE [LARGE SCALE GENOMIC DNA]</scope>
    <source>
        <strain evidence="2 3">AM-OR11-056</strain>
    </source>
</reference>
<dbReference type="AlphaFoldDB" id="A0A1J8QSA0"/>
<evidence type="ECO:0000313" key="3">
    <source>
        <dbReference type="Proteomes" id="UP000183567"/>
    </source>
</evidence>